<proteinExistence type="predicted"/>
<evidence type="ECO:0000256" key="1">
    <source>
        <dbReference type="SAM" id="MobiDB-lite"/>
    </source>
</evidence>
<dbReference type="EMBL" id="MN739420">
    <property type="protein sequence ID" value="QHT03919.1"/>
    <property type="molecule type" value="Genomic_DNA"/>
</dbReference>
<dbReference type="InterPro" id="IPR000212">
    <property type="entry name" value="DNA_helicase_UvrD/REP"/>
</dbReference>
<sequence length="709" mass="80205">MVTPSAEQQAIIDAVHAGKNVAGDCVAGSGKTTTVLLLAESCPKKNIILLTYNAALKLEVREKVVAKGIANLDANSYHSANMRYYMKSGRGHTDKAIRNVIESRLPLKKPGMCIDILVIDETQDMKKLFFSFAWKLYSDLVHKPQVVVLGDRFQGVYKFMDADTRFLTLASRVWNAEFDERSLSTSYRVTNQIASFVNDVMIGQARIIAPREGPKVSYWKLHPWSGISRVFEFIQRELAQGILPGDIFILAPSIKSATSPIRKLENMLAMNKIPCYFPTSDESALDKDVISGKVVFTTYHSSKGRERKLVIIYGFDETYFKYYGKGLLMNVCPDTLYVAATRASEKLVLIQSALEKPLPFLKILPDALYDLPYVSVFPPLSHRALDMVQQPAVQKNPNISATDLIQFIKEGYQLALKEILELGVEIYEEASMDVDIPLKIETPTGHEDVSAINGIVIPMIQETRRTGEKSTVQVFVEKSGYWMKTAGEHPFLRSYIDKWDPEDTNIQSDILLGILFMACNSHLYHKLAQITKYDWLSYSLISPCITLLNDITEFSQSLKYEMTIGVTYNSETYGNYTLTGRIDIYDSTTIWEIKCVQSLTVEHELQLAIYAWMWKYGEIPGGTASYEKLYGPRKFKLVNIRTGEIRELDTGAVDLKKIMVILFENKYAPYTALTDDQFIDMVKEIQTTQAEEPTYSPEPDVDFGDCEDD</sequence>
<accession>A0A6C0CJS3</accession>
<reference evidence="2" key="1">
    <citation type="journal article" date="2020" name="Nature">
        <title>Giant virus diversity and host interactions through global metagenomics.</title>
        <authorList>
            <person name="Schulz F."/>
            <person name="Roux S."/>
            <person name="Paez-Espino D."/>
            <person name="Jungbluth S."/>
            <person name="Walsh D.A."/>
            <person name="Denef V.J."/>
            <person name="McMahon K.D."/>
            <person name="Konstantinidis K.T."/>
            <person name="Eloe-Fadrosh E.A."/>
            <person name="Kyrpides N.C."/>
            <person name="Woyke T."/>
        </authorList>
    </citation>
    <scope>NUCLEOTIDE SEQUENCE</scope>
    <source>
        <strain evidence="2">GVMAG-M-3300021137-6</strain>
    </source>
</reference>
<dbReference type="SUPFAM" id="SSF52540">
    <property type="entry name" value="P-loop containing nucleoside triphosphate hydrolases"/>
    <property type="match status" value="1"/>
</dbReference>
<dbReference type="GO" id="GO:0000725">
    <property type="term" value="P:recombinational repair"/>
    <property type="evidence" value="ECO:0007669"/>
    <property type="project" value="TreeGrafter"/>
</dbReference>
<dbReference type="InterPro" id="IPR027417">
    <property type="entry name" value="P-loop_NTPase"/>
</dbReference>
<dbReference type="InterPro" id="IPR011604">
    <property type="entry name" value="PDDEXK-like_dom_sf"/>
</dbReference>
<name>A0A6C0CJS3_9ZZZZ</name>
<dbReference type="PANTHER" id="PTHR11070">
    <property type="entry name" value="UVRD / RECB / PCRA DNA HELICASE FAMILY MEMBER"/>
    <property type="match status" value="1"/>
</dbReference>
<feature type="compositionally biased region" description="Acidic residues" evidence="1">
    <location>
        <begin position="699"/>
        <end position="709"/>
    </location>
</feature>
<organism evidence="2">
    <name type="scientific">viral metagenome</name>
    <dbReference type="NCBI Taxonomy" id="1070528"/>
    <lineage>
        <taxon>unclassified sequences</taxon>
        <taxon>metagenomes</taxon>
        <taxon>organismal metagenomes</taxon>
    </lineage>
</organism>
<dbReference type="AlphaFoldDB" id="A0A6C0CJS3"/>
<dbReference type="GO" id="GO:0005634">
    <property type="term" value="C:nucleus"/>
    <property type="evidence" value="ECO:0007669"/>
    <property type="project" value="TreeGrafter"/>
</dbReference>
<dbReference type="GO" id="GO:0043138">
    <property type="term" value="F:3'-5' DNA helicase activity"/>
    <property type="evidence" value="ECO:0007669"/>
    <property type="project" value="TreeGrafter"/>
</dbReference>
<feature type="region of interest" description="Disordered" evidence="1">
    <location>
        <begin position="689"/>
        <end position="709"/>
    </location>
</feature>
<dbReference type="PANTHER" id="PTHR11070:SF66">
    <property type="entry name" value="UVRD-LIKE HELICASE C-TERMINAL DOMAIN-CONTAINING PROTEIN"/>
    <property type="match status" value="1"/>
</dbReference>
<dbReference type="GO" id="GO:0005524">
    <property type="term" value="F:ATP binding"/>
    <property type="evidence" value="ECO:0007669"/>
    <property type="project" value="InterPro"/>
</dbReference>
<dbReference type="Gene3D" id="3.40.50.300">
    <property type="entry name" value="P-loop containing nucleotide triphosphate hydrolases"/>
    <property type="match status" value="2"/>
</dbReference>
<protein>
    <submittedName>
        <fullName evidence="2">Uncharacterized protein</fullName>
    </submittedName>
</protein>
<evidence type="ECO:0000313" key="2">
    <source>
        <dbReference type="EMBL" id="QHT03919.1"/>
    </source>
</evidence>
<dbReference type="Gene3D" id="3.90.320.10">
    <property type="match status" value="1"/>
</dbReference>
<dbReference type="Pfam" id="PF13245">
    <property type="entry name" value="AAA_19"/>
    <property type="match status" value="1"/>
</dbReference>
<dbReference type="GO" id="GO:0003677">
    <property type="term" value="F:DNA binding"/>
    <property type="evidence" value="ECO:0007669"/>
    <property type="project" value="InterPro"/>
</dbReference>